<evidence type="ECO:0000256" key="2">
    <source>
        <dbReference type="ARBA" id="ARBA00022448"/>
    </source>
</evidence>
<evidence type="ECO:0000313" key="6">
    <source>
        <dbReference type="Proteomes" id="UP000199474"/>
    </source>
</evidence>
<reference evidence="6" key="1">
    <citation type="submission" date="2016-10" db="EMBL/GenBank/DDBJ databases">
        <authorList>
            <person name="Varghese N."/>
            <person name="Submissions S."/>
        </authorList>
    </citation>
    <scope>NUCLEOTIDE SEQUENCE [LARGE SCALE GENOMIC DNA]</scope>
    <source>
        <strain evidence="6">DSM 22530</strain>
    </source>
</reference>
<sequence length="429" mass="47561">MKKWLVFIMVLLGMVVIAACADDSSQEEEGGSDAGADADAASEGGDATTLSFIHWRGEDKEVFEDIIAQFEEANPDITVEMNIYPSEQYQSNAPQLLRDGSIGDVFTSFPGSQFETLQDAGFFADLSDEGFVSKFSEGSLGVGQADGKQLAIPYQMVFNMPIYNKGMFEELGLEPPTNWSEYQEVADTLIENDIVPIAFPGADIGPNQMMNSMMMNNAKDEDVFQKLEAGEESLTNEWWTSTLEDFKFFNDNGYFQNDALGTNQDSAMQMVANEEAAMLATGSYHMATLKELNPDLEMDFLPPMTVEEGEVEYEGIHTATFMLAIHENSEKKEEARKFIDFLSDTEIASQYANGTGQHLTVKDVQYDSEELQNTSYWITDKKTRFQPRYLITNASVEDAVLGSIENVLGGASAEDAAEEAQKIVDENIE</sequence>
<dbReference type="PROSITE" id="PS51257">
    <property type="entry name" value="PROKAR_LIPOPROTEIN"/>
    <property type="match status" value="1"/>
</dbReference>
<feature type="signal peptide" evidence="4">
    <location>
        <begin position="1"/>
        <end position="21"/>
    </location>
</feature>
<keyword evidence="6" id="KW-1185">Reference proteome</keyword>
<dbReference type="OrthoDB" id="9798191at2"/>
<dbReference type="Pfam" id="PF01547">
    <property type="entry name" value="SBP_bac_1"/>
    <property type="match status" value="1"/>
</dbReference>
<dbReference type="SUPFAM" id="SSF53850">
    <property type="entry name" value="Periplasmic binding protein-like II"/>
    <property type="match status" value="1"/>
</dbReference>
<dbReference type="PANTHER" id="PTHR43649:SF29">
    <property type="entry name" value="OSMOPROTECTIVE COMPOUNDS-BINDING PROTEIN GGTB"/>
    <property type="match status" value="1"/>
</dbReference>
<dbReference type="InterPro" id="IPR006059">
    <property type="entry name" value="SBP"/>
</dbReference>
<keyword evidence="2" id="KW-0813">Transport</keyword>
<feature type="region of interest" description="Disordered" evidence="3">
    <location>
        <begin position="25"/>
        <end position="45"/>
    </location>
</feature>
<dbReference type="RefSeq" id="WP_090087127.1">
    <property type="nucleotide sequence ID" value="NZ_FOMR01000014.1"/>
</dbReference>
<dbReference type="STRING" id="640948.SAMN05216238_11433"/>
<evidence type="ECO:0000313" key="5">
    <source>
        <dbReference type="EMBL" id="SFE37799.1"/>
    </source>
</evidence>
<dbReference type="EMBL" id="FOMR01000014">
    <property type="protein sequence ID" value="SFE37799.1"/>
    <property type="molecule type" value="Genomic_DNA"/>
</dbReference>
<dbReference type="Proteomes" id="UP000199474">
    <property type="component" value="Unassembled WGS sequence"/>
</dbReference>
<evidence type="ECO:0000256" key="4">
    <source>
        <dbReference type="SAM" id="SignalP"/>
    </source>
</evidence>
<comment type="similarity">
    <text evidence="1">Belongs to the bacterial solute-binding protein 1 family.</text>
</comment>
<accession>A0A1I2A1W3</accession>
<dbReference type="PANTHER" id="PTHR43649">
    <property type="entry name" value="ARABINOSE-BINDING PROTEIN-RELATED"/>
    <property type="match status" value="1"/>
</dbReference>
<protein>
    <submittedName>
        <fullName evidence="5">Carbohydrate ABC transporter substrate-binding protein, CUT1 family</fullName>
    </submittedName>
</protein>
<name>A0A1I2A1W3_9BACI</name>
<dbReference type="Gene3D" id="3.40.190.10">
    <property type="entry name" value="Periplasmic binding protein-like II"/>
    <property type="match status" value="2"/>
</dbReference>
<keyword evidence="4" id="KW-0732">Signal</keyword>
<evidence type="ECO:0000256" key="3">
    <source>
        <dbReference type="SAM" id="MobiDB-lite"/>
    </source>
</evidence>
<dbReference type="InterPro" id="IPR050490">
    <property type="entry name" value="Bact_solute-bd_prot1"/>
</dbReference>
<proteinExistence type="inferred from homology"/>
<dbReference type="AlphaFoldDB" id="A0A1I2A1W3"/>
<feature type="compositionally biased region" description="Low complexity" evidence="3">
    <location>
        <begin position="34"/>
        <end position="45"/>
    </location>
</feature>
<organism evidence="5 6">
    <name type="scientific">Lentibacillus persicus</name>
    <dbReference type="NCBI Taxonomy" id="640948"/>
    <lineage>
        <taxon>Bacteria</taxon>
        <taxon>Bacillati</taxon>
        <taxon>Bacillota</taxon>
        <taxon>Bacilli</taxon>
        <taxon>Bacillales</taxon>
        <taxon>Bacillaceae</taxon>
        <taxon>Lentibacillus</taxon>
    </lineage>
</organism>
<feature type="chain" id="PRO_5011623850" evidence="4">
    <location>
        <begin position="22"/>
        <end position="429"/>
    </location>
</feature>
<gene>
    <name evidence="5" type="ORF">SAMN05216238_11433</name>
</gene>
<evidence type="ECO:0000256" key="1">
    <source>
        <dbReference type="ARBA" id="ARBA00008520"/>
    </source>
</evidence>